<dbReference type="Pfam" id="PF01541">
    <property type="entry name" value="GIY-YIG"/>
    <property type="match status" value="1"/>
</dbReference>
<organism evidence="2 3">
    <name type="scientific">Candidatus Roizmanbacteria bacterium CG22_combo_CG10-13_8_21_14_all_33_16</name>
    <dbReference type="NCBI Taxonomy" id="1974859"/>
    <lineage>
        <taxon>Bacteria</taxon>
        <taxon>Candidatus Roizmaniibacteriota</taxon>
    </lineage>
</organism>
<dbReference type="InterPro" id="IPR000305">
    <property type="entry name" value="GIY-YIG_endonuc"/>
</dbReference>
<dbReference type="EMBL" id="PCTD01000122">
    <property type="protein sequence ID" value="PIP64394.1"/>
    <property type="molecule type" value="Genomic_DNA"/>
</dbReference>
<dbReference type="Proteomes" id="UP000230802">
    <property type="component" value="Unassembled WGS sequence"/>
</dbReference>
<dbReference type="Gene3D" id="3.40.1440.10">
    <property type="entry name" value="GIY-YIG endonuclease"/>
    <property type="match status" value="1"/>
</dbReference>
<dbReference type="InterPro" id="IPR035901">
    <property type="entry name" value="GIY-YIG_endonuc_sf"/>
</dbReference>
<name>A0A2H0C3B4_9BACT</name>
<evidence type="ECO:0000313" key="3">
    <source>
        <dbReference type="Proteomes" id="UP000230802"/>
    </source>
</evidence>
<evidence type="ECO:0000313" key="2">
    <source>
        <dbReference type="EMBL" id="PIP64394.1"/>
    </source>
</evidence>
<gene>
    <name evidence="2" type="ORF">COW96_02785</name>
</gene>
<dbReference type="AlphaFoldDB" id="A0A2H0C3B4"/>
<evidence type="ECO:0000259" key="1">
    <source>
        <dbReference type="Pfam" id="PF01541"/>
    </source>
</evidence>
<protein>
    <submittedName>
        <fullName evidence="2">Excinuclease ABC subunit C</fullName>
    </submittedName>
</protein>
<comment type="caution">
    <text evidence="2">The sequence shown here is derived from an EMBL/GenBank/DDBJ whole genome shotgun (WGS) entry which is preliminary data.</text>
</comment>
<accession>A0A2H0C3B4</accession>
<proteinExistence type="predicted"/>
<sequence>MKVRLDEHNQGSTKWTKNNGPFRLLYYETYFCKQDAQHREKFLKSGVGNRIVKLIVQEFS</sequence>
<reference evidence="2 3" key="1">
    <citation type="submission" date="2017-09" db="EMBL/GenBank/DDBJ databases">
        <title>Depth-based differentiation of microbial function through sediment-hosted aquifers and enrichment of novel symbionts in the deep terrestrial subsurface.</title>
        <authorList>
            <person name="Probst A.J."/>
            <person name="Ladd B."/>
            <person name="Jarett J.K."/>
            <person name="Geller-Mcgrath D.E."/>
            <person name="Sieber C.M."/>
            <person name="Emerson J.B."/>
            <person name="Anantharaman K."/>
            <person name="Thomas B.C."/>
            <person name="Malmstrom R."/>
            <person name="Stieglmeier M."/>
            <person name="Klingl A."/>
            <person name="Woyke T."/>
            <person name="Ryan C.M."/>
            <person name="Banfield J.F."/>
        </authorList>
    </citation>
    <scope>NUCLEOTIDE SEQUENCE [LARGE SCALE GENOMIC DNA]</scope>
    <source>
        <strain evidence="2">CG22_combo_CG10-13_8_21_14_all_33_16</strain>
    </source>
</reference>
<feature type="domain" description="GIY-YIG" evidence="1">
    <location>
        <begin position="2"/>
        <end position="45"/>
    </location>
</feature>